<dbReference type="EMBL" id="BMYQ01000016">
    <property type="protein sequence ID" value="GGW43732.1"/>
    <property type="molecule type" value="Genomic_DNA"/>
</dbReference>
<comment type="caution">
    <text evidence="3">The sequence shown here is derived from an EMBL/GenBank/DDBJ whole genome shotgun (WGS) entry which is preliminary data.</text>
</comment>
<name>A0A918MQ92_9RHOB</name>
<gene>
    <name evidence="3" type="ORF">GCM10011452_35010</name>
</gene>
<evidence type="ECO:0000256" key="1">
    <source>
        <dbReference type="SAM" id="SignalP"/>
    </source>
</evidence>
<sequence length="277" mass="29727">MISDSRHAAYVRVMMRYVLSLICLSSPLAAQPVTQDDVLRAELRPGWRSESGQQFAALHLQLAPHWKTYWRAPGDAGVAPIFDWSGSENVGAVQIHWPRPEVFDFQGMQTIGYRGDVVLPVEITPKDPQRPVRLQAGVELGVCNDICMPAALSLAGLLPMTGAPDGMISDAMAAVPADAARAGLTQVGCRVEDIQDGLRVTARLAIPPAPGHETVVMETDGPVWVSDSAVSREGSDLIAMADFVPQPGQAFTFDPARLRLTILSPGQALEVTGCPIN</sequence>
<dbReference type="Proteomes" id="UP000628984">
    <property type="component" value="Unassembled WGS sequence"/>
</dbReference>
<evidence type="ECO:0000259" key="2">
    <source>
        <dbReference type="Pfam" id="PF11412"/>
    </source>
</evidence>
<accession>A0A918MQ92</accession>
<keyword evidence="1" id="KW-0732">Signal</keyword>
<feature type="signal peptide" evidence="1">
    <location>
        <begin position="1"/>
        <end position="30"/>
    </location>
</feature>
<feature type="domain" description="Thiol:disulfide interchange protein DsbD N-terminal" evidence="2">
    <location>
        <begin position="50"/>
        <end position="151"/>
    </location>
</feature>
<dbReference type="InterPro" id="IPR028250">
    <property type="entry name" value="DsbDN"/>
</dbReference>
<proteinExistence type="predicted"/>
<reference evidence="3" key="1">
    <citation type="journal article" date="2014" name="Int. J. Syst. Evol. Microbiol.">
        <title>Complete genome sequence of Corynebacterium casei LMG S-19264T (=DSM 44701T), isolated from a smear-ripened cheese.</title>
        <authorList>
            <consortium name="US DOE Joint Genome Institute (JGI-PGF)"/>
            <person name="Walter F."/>
            <person name="Albersmeier A."/>
            <person name="Kalinowski J."/>
            <person name="Ruckert C."/>
        </authorList>
    </citation>
    <scope>NUCLEOTIDE SEQUENCE</scope>
    <source>
        <strain evidence="3">KCTC 23714</strain>
    </source>
</reference>
<reference evidence="3" key="2">
    <citation type="submission" date="2020-09" db="EMBL/GenBank/DDBJ databases">
        <authorList>
            <person name="Sun Q."/>
            <person name="Kim S."/>
        </authorList>
    </citation>
    <scope>NUCLEOTIDE SEQUENCE</scope>
    <source>
        <strain evidence="3">KCTC 23714</strain>
    </source>
</reference>
<dbReference type="AlphaFoldDB" id="A0A918MQ92"/>
<evidence type="ECO:0000313" key="4">
    <source>
        <dbReference type="Proteomes" id="UP000628984"/>
    </source>
</evidence>
<organism evidence="3 4">
    <name type="scientific">Gemmobacter lanyuensis</name>
    <dbReference type="NCBI Taxonomy" id="1054497"/>
    <lineage>
        <taxon>Bacteria</taxon>
        <taxon>Pseudomonadati</taxon>
        <taxon>Pseudomonadota</taxon>
        <taxon>Alphaproteobacteria</taxon>
        <taxon>Rhodobacterales</taxon>
        <taxon>Paracoccaceae</taxon>
        <taxon>Gemmobacter</taxon>
    </lineage>
</organism>
<feature type="chain" id="PRO_5036949674" description="Thiol:disulfide interchange protein DsbD N-terminal domain-containing protein" evidence="1">
    <location>
        <begin position="31"/>
        <end position="277"/>
    </location>
</feature>
<dbReference type="Pfam" id="PF11412">
    <property type="entry name" value="DsbD_N"/>
    <property type="match status" value="1"/>
</dbReference>
<protein>
    <recommendedName>
        <fullName evidence="2">Thiol:disulfide interchange protein DsbD N-terminal domain-containing protein</fullName>
    </recommendedName>
</protein>
<evidence type="ECO:0000313" key="3">
    <source>
        <dbReference type="EMBL" id="GGW43732.1"/>
    </source>
</evidence>
<keyword evidence="4" id="KW-1185">Reference proteome</keyword>